<dbReference type="SUPFAM" id="SSF52540">
    <property type="entry name" value="P-loop containing nucleoside triphosphate hydrolases"/>
    <property type="match status" value="1"/>
</dbReference>
<dbReference type="PROSITE" id="PS50096">
    <property type="entry name" value="IQ"/>
    <property type="match status" value="2"/>
</dbReference>
<dbReference type="CDD" id="cd23767">
    <property type="entry name" value="IQCD"/>
    <property type="match status" value="1"/>
</dbReference>
<reference evidence="5" key="1">
    <citation type="submission" date="2020-01" db="EMBL/GenBank/DDBJ databases">
        <authorList>
            <person name="Mishra B."/>
        </authorList>
    </citation>
    <scope>NUCLEOTIDE SEQUENCE [LARGE SCALE GENOMIC DNA]</scope>
</reference>
<dbReference type="InterPro" id="IPR000048">
    <property type="entry name" value="IQ_motif_EF-hand-BS"/>
</dbReference>
<comment type="function">
    <text evidence="3">May be involved in cooperative interactions with calmodulins or calmodulin-like proteins. Recruits calmodulin proteins to microtubules, thus being a potential scaffold in cellular signaling and trafficking. May associate with nucleic acids and regulate gene expression at the transcriptional or post-transcriptional level.</text>
</comment>
<feature type="compositionally biased region" description="Low complexity" evidence="4">
    <location>
        <begin position="291"/>
        <end position="308"/>
    </location>
</feature>
<evidence type="ECO:0000256" key="1">
    <source>
        <dbReference type="ARBA" id="ARBA00022860"/>
    </source>
</evidence>
<dbReference type="AlphaFoldDB" id="A0A6D2KWT6"/>
<dbReference type="Proteomes" id="UP000467841">
    <property type="component" value="Unassembled WGS sequence"/>
</dbReference>
<evidence type="ECO:0008006" key="7">
    <source>
        <dbReference type="Google" id="ProtNLM"/>
    </source>
</evidence>
<sequence length="380" mass="41894">MGGSGNWLKSLISHRKPVDDQERLSDKSSKKKWKLWRISSESFTSSSSKEGFLRSRGSYGLSSLGSDPPSFSADEAFTVAMAALIRAPPKDFLLVKREWASTRIQAAFRAFLARQAFRALKALVRIQAIFRGRQVRKQAAVTLRCMQALVRVQSRVRAHRRAPSDSIELKDPVKQTEKGWCGSPISVREVKTKLQMKQEGAIKRERAMVYALTHQSRSCPSPNVKAIKHQGLSKSSPGWNWSEDVGTFSRKSSDSSVLSELETVRVRKNNLTSTRVLARPPLLLPQFSSGTSSDSLQDETSTSSTSQSPVAFPGSILGGGGYYRKPSYMSLTRSTQAKQRQSGTSCSGDARSSAGSDQCTDLYPPGNVTGRHLWAKSQRS</sequence>
<dbReference type="InterPro" id="IPR027417">
    <property type="entry name" value="P-loop_NTPase"/>
</dbReference>
<comment type="caution">
    <text evidence="5">The sequence shown here is derived from an EMBL/GenBank/DDBJ whole genome shotgun (WGS) entry which is preliminary data.</text>
</comment>
<feature type="region of interest" description="Disordered" evidence="4">
    <location>
        <begin position="331"/>
        <end position="380"/>
    </location>
</feature>
<name>A0A6D2KWT6_9BRAS</name>
<gene>
    <name evidence="5" type="ORF">MERR_LOCUS43855</name>
</gene>
<dbReference type="OrthoDB" id="671489at2759"/>
<feature type="compositionally biased region" description="Basic and acidic residues" evidence="4">
    <location>
        <begin position="16"/>
        <end position="28"/>
    </location>
</feature>
<evidence type="ECO:0000313" key="6">
    <source>
        <dbReference type="Proteomes" id="UP000467841"/>
    </source>
</evidence>
<keyword evidence="6" id="KW-1185">Reference proteome</keyword>
<comment type="similarity">
    <text evidence="2">Belongs to the IQD family.</text>
</comment>
<dbReference type="SMART" id="SM00015">
    <property type="entry name" value="IQ"/>
    <property type="match status" value="2"/>
</dbReference>
<feature type="region of interest" description="Disordered" evidence="4">
    <location>
        <begin position="287"/>
        <end position="317"/>
    </location>
</feature>
<feature type="region of interest" description="Disordered" evidence="4">
    <location>
        <begin position="1"/>
        <end position="31"/>
    </location>
</feature>
<proteinExistence type="inferred from homology"/>
<dbReference type="EMBL" id="CACVBM020001651">
    <property type="protein sequence ID" value="CAA7056619.1"/>
    <property type="molecule type" value="Genomic_DNA"/>
</dbReference>
<dbReference type="GO" id="GO:0005516">
    <property type="term" value="F:calmodulin binding"/>
    <property type="evidence" value="ECO:0007669"/>
    <property type="project" value="UniProtKB-KW"/>
</dbReference>
<dbReference type="PANTHER" id="PTHR32295:SF143">
    <property type="entry name" value="PROTEIN IQ-DOMAIN 7"/>
    <property type="match status" value="1"/>
</dbReference>
<keyword evidence="1" id="KW-0112">Calmodulin-binding</keyword>
<evidence type="ECO:0000256" key="2">
    <source>
        <dbReference type="ARBA" id="ARBA00024341"/>
    </source>
</evidence>
<feature type="compositionally biased region" description="Polar residues" evidence="4">
    <location>
        <begin position="331"/>
        <end position="347"/>
    </location>
</feature>
<evidence type="ECO:0000313" key="5">
    <source>
        <dbReference type="EMBL" id="CAA7056619.1"/>
    </source>
</evidence>
<dbReference type="Pfam" id="PF00612">
    <property type="entry name" value="IQ"/>
    <property type="match status" value="2"/>
</dbReference>
<evidence type="ECO:0000256" key="3">
    <source>
        <dbReference type="ARBA" id="ARBA00045534"/>
    </source>
</evidence>
<accession>A0A6D2KWT6</accession>
<organism evidence="5 6">
    <name type="scientific">Microthlaspi erraticum</name>
    <dbReference type="NCBI Taxonomy" id="1685480"/>
    <lineage>
        <taxon>Eukaryota</taxon>
        <taxon>Viridiplantae</taxon>
        <taxon>Streptophyta</taxon>
        <taxon>Embryophyta</taxon>
        <taxon>Tracheophyta</taxon>
        <taxon>Spermatophyta</taxon>
        <taxon>Magnoliopsida</taxon>
        <taxon>eudicotyledons</taxon>
        <taxon>Gunneridae</taxon>
        <taxon>Pentapetalae</taxon>
        <taxon>rosids</taxon>
        <taxon>malvids</taxon>
        <taxon>Brassicales</taxon>
        <taxon>Brassicaceae</taxon>
        <taxon>Coluteocarpeae</taxon>
        <taxon>Microthlaspi</taxon>
    </lineage>
</organism>
<protein>
    <recommendedName>
        <fullName evidence="7">DUF4005 domain-containing protein</fullName>
    </recommendedName>
</protein>
<dbReference type="PANTHER" id="PTHR32295">
    <property type="entry name" value="IQ-DOMAIN 5-RELATED"/>
    <property type="match status" value="1"/>
</dbReference>
<dbReference type="Gene3D" id="1.20.5.190">
    <property type="match status" value="1"/>
</dbReference>
<evidence type="ECO:0000256" key="4">
    <source>
        <dbReference type="SAM" id="MobiDB-lite"/>
    </source>
</evidence>